<dbReference type="AlphaFoldDB" id="A0AA36GW42"/>
<dbReference type="Gene3D" id="3.40.50.800">
    <property type="entry name" value="Anticodon-binding domain"/>
    <property type="match status" value="1"/>
</dbReference>
<protein>
    <recommendedName>
        <fullName evidence="2">threonine--tRNA ligase</fullName>
        <ecNumber evidence="2">6.1.1.3</ecNumber>
    </recommendedName>
    <alternativeName>
        <fullName evidence="8">Threonyl-tRNA synthetase</fullName>
    </alternativeName>
</protein>
<accession>A0AA36GW42</accession>
<dbReference type="InterPro" id="IPR004154">
    <property type="entry name" value="Anticodon-bd"/>
</dbReference>
<dbReference type="EMBL" id="CATQJL010000223">
    <property type="protein sequence ID" value="CAJ0599250.1"/>
    <property type="molecule type" value="Genomic_DNA"/>
</dbReference>
<evidence type="ECO:0000256" key="7">
    <source>
        <dbReference type="ARBA" id="ARBA00023146"/>
    </source>
</evidence>
<dbReference type="CDD" id="cd00860">
    <property type="entry name" value="ThrRS_anticodon"/>
    <property type="match status" value="1"/>
</dbReference>
<dbReference type="Proteomes" id="UP001176961">
    <property type="component" value="Unassembled WGS sequence"/>
</dbReference>
<feature type="compositionally biased region" description="Polar residues" evidence="10">
    <location>
        <begin position="8"/>
        <end position="20"/>
    </location>
</feature>
<evidence type="ECO:0000256" key="4">
    <source>
        <dbReference type="ARBA" id="ARBA00022741"/>
    </source>
</evidence>
<dbReference type="GO" id="GO:0005739">
    <property type="term" value="C:mitochondrion"/>
    <property type="evidence" value="ECO:0007669"/>
    <property type="project" value="TreeGrafter"/>
</dbReference>
<dbReference type="Gene3D" id="3.30.930.10">
    <property type="entry name" value="Bira Bifunctional Protein, Domain 2"/>
    <property type="match status" value="1"/>
</dbReference>
<evidence type="ECO:0000256" key="8">
    <source>
        <dbReference type="ARBA" id="ARBA00031900"/>
    </source>
</evidence>
<dbReference type="EC" id="6.1.1.3" evidence="2"/>
<dbReference type="GO" id="GO:0004829">
    <property type="term" value="F:threonine-tRNA ligase activity"/>
    <property type="evidence" value="ECO:0007669"/>
    <property type="project" value="UniProtKB-EC"/>
</dbReference>
<comment type="caution">
    <text evidence="12">The sequence shown here is derived from an EMBL/GenBank/DDBJ whole genome shotgun (WGS) entry which is preliminary data.</text>
</comment>
<evidence type="ECO:0000256" key="1">
    <source>
        <dbReference type="ARBA" id="ARBA00008226"/>
    </source>
</evidence>
<dbReference type="PROSITE" id="PS50862">
    <property type="entry name" value="AA_TRNA_LIGASE_II"/>
    <property type="match status" value="1"/>
</dbReference>
<dbReference type="PRINTS" id="PR01047">
    <property type="entry name" value="TRNASYNTHTHR"/>
</dbReference>
<feature type="region of interest" description="Disordered" evidence="10">
    <location>
        <begin position="1"/>
        <end position="20"/>
    </location>
</feature>
<dbReference type="Pfam" id="PF03129">
    <property type="entry name" value="HGTP_anticodon"/>
    <property type="match status" value="1"/>
</dbReference>
<dbReference type="GO" id="GO:0005524">
    <property type="term" value="F:ATP binding"/>
    <property type="evidence" value="ECO:0007669"/>
    <property type="project" value="UniProtKB-KW"/>
</dbReference>
<dbReference type="GO" id="GO:0006435">
    <property type="term" value="P:threonyl-tRNA aminoacylation"/>
    <property type="evidence" value="ECO:0007669"/>
    <property type="project" value="InterPro"/>
</dbReference>
<evidence type="ECO:0000256" key="3">
    <source>
        <dbReference type="ARBA" id="ARBA00022598"/>
    </source>
</evidence>
<comment type="catalytic activity">
    <reaction evidence="9">
        <text>tRNA(Thr) + L-threonine + ATP = L-threonyl-tRNA(Thr) + AMP + diphosphate + H(+)</text>
        <dbReference type="Rhea" id="RHEA:24624"/>
        <dbReference type="Rhea" id="RHEA-COMP:9670"/>
        <dbReference type="Rhea" id="RHEA-COMP:9704"/>
        <dbReference type="ChEBI" id="CHEBI:15378"/>
        <dbReference type="ChEBI" id="CHEBI:30616"/>
        <dbReference type="ChEBI" id="CHEBI:33019"/>
        <dbReference type="ChEBI" id="CHEBI:57926"/>
        <dbReference type="ChEBI" id="CHEBI:78442"/>
        <dbReference type="ChEBI" id="CHEBI:78534"/>
        <dbReference type="ChEBI" id="CHEBI:456215"/>
        <dbReference type="EC" id="6.1.1.3"/>
    </reaction>
</comment>
<evidence type="ECO:0000256" key="2">
    <source>
        <dbReference type="ARBA" id="ARBA00013163"/>
    </source>
</evidence>
<feature type="domain" description="Aminoacyl-transfer RNA synthetases class-II family profile" evidence="11">
    <location>
        <begin position="78"/>
        <end position="336"/>
    </location>
</feature>
<keyword evidence="3" id="KW-0436">Ligase</keyword>
<evidence type="ECO:0000256" key="6">
    <source>
        <dbReference type="ARBA" id="ARBA00022917"/>
    </source>
</evidence>
<evidence type="ECO:0000313" key="12">
    <source>
        <dbReference type="EMBL" id="CAJ0599250.1"/>
    </source>
</evidence>
<dbReference type="Pfam" id="PF00587">
    <property type="entry name" value="tRNA-synt_2b"/>
    <property type="match status" value="1"/>
</dbReference>
<evidence type="ECO:0000313" key="13">
    <source>
        <dbReference type="Proteomes" id="UP001176961"/>
    </source>
</evidence>
<evidence type="ECO:0000256" key="9">
    <source>
        <dbReference type="ARBA" id="ARBA00049515"/>
    </source>
</evidence>
<dbReference type="InterPro" id="IPR047246">
    <property type="entry name" value="ThrRS_anticodon"/>
</dbReference>
<reference evidence="12" key="1">
    <citation type="submission" date="2023-07" db="EMBL/GenBank/DDBJ databases">
        <authorList>
            <consortium name="CYATHOMIX"/>
        </authorList>
    </citation>
    <scope>NUCLEOTIDE SEQUENCE</scope>
    <source>
        <strain evidence="12">N/A</strain>
    </source>
</reference>
<dbReference type="PANTHER" id="PTHR11451">
    <property type="entry name" value="THREONINE-TRNA LIGASE"/>
    <property type="match status" value="1"/>
</dbReference>
<dbReference type="InterPro" id="IPR002314">
    <property type="entry name" value="aa-tRNA-synt_IIb"/>
</dbReference>
<keyword evidence="6" id="KW-0648">Protein biosynthesis</keyword>
<sequence>MYPPDCPSQPSTSPSESITSLTQSKPFGLAQPESLHLTEWNCSQRAAAGHISKLQDEFSLFFDPAGGTSQWCPKSAHVHYVLTRLIKSEYSNQGFCEAVSPNMYSDSTWEPDGRWKHYRDEISKLETQREFMLTTSCSGHCLLYGHQIPLYSELPIKLADFGVLHRSIGICKPFRVPFNCFFDEDDSHIFCRPDQITDEIKGCLEFISYFYEKILNMTMKFYVAIKNESKETNEAWKNAQKAILGAFRELEMPYIIDKASAPHYGPKVQILMRDKQDRFRLYAHLQLDFELPERFDLAYISEDGRKLRPILIHRSIVNSVETILAVIESEYAGYWPFWLSPNQVVVIPVSVASIPYARTVEQRLIEADIEVHADLSCVGSLNRRIKNAIVTKCNFILVVGKNEAVNGTVNVRTRNDTVLGEFTVEEVIAQFEKFIEDFSDDNQCAAAFDKLQDDAAEKLLCC</sequence>
<proteinExistence type="inferred from homology"/>
<keyword evidence="5" id="KW-0067">ATP-binding</keyword>
<comment type="similarity">
    <text evidence="1">Belongs to the class-II aminoacyl-tRNA synthetase family.</text>
</comment>
<keyword evidence="4" id="KW-0547">Nucleotide-binding</keyword>
<keyword evidence="7" id="KW-0030">Aminoacyl-tRNA synthetase</keyword>
<keyword evidence="13" id="KW-1185">Reference proteome</keyword>
<evidence type="ECO:0000256" key="5">
    <source>
        <dbReference type="ARBA" id="ARBA00022840"/>
    </source>
</evidence>
<evidence type="ECO:0000259" key="11">
    <source>
        <dbReference type="PROSITE" id="PS50862"/>
    </source>
</evidence>
<dbReference type="InterPro" id="IPR045864">
    <property type="entry name" value="aa-tRNA-synth_II/BPL/LPL"/>
</dbReference>
<dbReference type="InterPro" id="IPR006195">
    <property type="entry name" value="aa-tRNA-synth_II"/>
</dbReference>
<dbReference type="InterPro" id="IPR036621">
    <property type="entry name" value="Anticodon-bd_dom_sf"/>
</dbReference>
<organism evidence="12 13">
    <name type="scientific">Cylicocyclus nassatus</name>
    <name type="common">Nematode worm</name>
    <dbReference type="NCBI Taxonomy" id="53992"/>
    <lineage>
        <taxon>Eukaryota</taxon>
        <taxon>Metazoa</taxon>
        <taxon>Ecdysozoa</taxon>
        <taxon>Nematoda</taxon>
        <taxon>Chromadorea</taxon>
        <taxon>Rhabditida</taxon>
        <taxon>Rhabditina</taxon>
        <taxon>Rhabditomorpha</taxon>
        <taxon>Strongyloidea</taxon>
        <taxon>Strongylidae</taxon>
        <taxon>Cylicocyclus</taxon>
    </lineage>
</organism>
<dbReference type="SUPFAM" id="SSF55681">
    <property type="entry name" value="Class II aaRS and biotin synthetases"/>
    <property type="match status" value="1"/>
</dbReference>
<dbReference type="PANTHER" id="PTHR11451:SF46">
    <property type="entry name" value="THREONINE--TRNA LIGASE"/>
    <property type="match status" value="1"/>
</dbReference>
<gene>
    <name evidence="12" type="ORF">CYNAS_LOCUS11233</name>
</gene>
<dbReference type="SUPFAM" id="SSF52954">
    <property type="entry name" value="Class II aaRS ABD-related"/>
    <property type="match status" value="1"/>
</dbReference>
<evidence type="ECO:0000256" key="10">
    <source>
        <dbReference type="SAM" id="MobiDB-lite"/>
    </source>
</evidence>
<dbReference type="InterPro" id="IPR002320">
    <property type="entry name" value="Thr-tRNA-ligase_IIa"/>
</dbReference>
<name>A0AA36GW42_CYLNA</name>